<proteinExistence type="predicted"/>
<dbReference type="InterPro" id="IPR017900">
    <property type="entry name" value="4Fe4S_Fe_S_CS"/>
</dbReference>
<dbReference type="InterPro" id="IPR017896">
    <property type="entry name" value="4Fe4S_Fe-S-bd"/>
</dbReference>
<name>A0A3A4NL46_ABYX5</name>
<evidence type="ECO:0000256" key="3">
    <source>
        <dbReference type="ARBA" id="ARBA00023014"/>
    </source>
</evidence>
<comment type="caution">
    <text evidence="5">The sequence shown here is derived from an EMBL/GenBank/DDBJ whole genome shotgun (WGS) entry which is preliminary data.</text>
</comment>
<keyword evidence="3" id="KW-0411">Iron-sulfur</keyword>
<dbReference type="AlphaFoldDB" id="A0A3A4NL46"/>
<dbReference type="EMBL" id="QZKU01000084">
    <property type="protein sequence ID" value="RJP19812.1"/>
    <property type="molecule type" value="Genomic_DNA"/>
</dbReference>
<dbReference type="Proteomes" id="UP000265882">
    <property type="component" value="Unassembled WGS sequence"/>
</dbReference>
<dbReference type="SUPFAM" id="SSF46548">
    <property type="entry name" value="alpha-helical ferredoxin"/>
    <property type="match status" value="1"/>
</dbReference>
<evidence type="ECO:0000256" key="2">
    <source>
        <dbReference type="ARBA" id="ARBA00023004"/>
    </source>
</evidence>
<dbReference type="PANTHER" id="PTHR42827:SF1">
    <property type="entry name" value="IRON-SULFUR CLUSTER-BINDING PROTEIN"/>
    <property type="match status" value="1"/>
</dbReference>
<accession>A0A3A4NL46</accession>
<gene>
    <name evidence="5" type="ORF">C4520_12040</name>
</gene>
<dbReference type="GO" id="GO:0051536">
    <property type="term" value="F:iron-sulfur cluster binding"/>
    <property type="evidence" value="ECO:0007669"/>
    <property type="project" value="UniProtKB-KW"/>
</dbReference>
<evidence type="ECO:0000256" key="1">
    <source>
        <dbReference type="ARBA" id="ARBA00022723"/>
    </source>
</evidence>
<keyword evidence="2" id="KW-0408">Iron</keyword>
<protein>
    <submittedName>
        <fullName evidence="5">Epoxyqueuosine reductase</fullName>
    </submittedName>
</protein>
<dbReference type="PANTHER" id="PTHR42827">
    <property type="entry name" value="IRON-SULFUR CLUSTER-BINDING PROTEIN-RELATED"/>
    <property type="match status" value="1"/>
</dbReference>
<organism evidence="5 6">
    <name type="scientific">Abyssobacteria bacterium (strain SURF_5)</name>
    <dbReference type="NCBI Taxonomy" id="2093360"/>
    <lineage>
        <taxon>Bacteria</taxon>
        <taxon>Pseudomonadati</taxon>
        <taxon>Candidatus Hydrogenedentota</taxon>
        <taxon>Candidatus Abyssobacteria</taxon>
    </lineage>
</organism>
<keyword evidence="1" id="KW-0479">Metal-binding</keyword>
<sequence length="236" mass="25058">MREADRLRALAISAGASLFGVADLDVIRAETDLLDSCYNDYTRGISLGVRLNPAALADIVSGPTAGYCAEYLRVNALLDALATDVAAELKSMGARAECIPASRVVDWEKLRGHLSHKLIGRYAGHGWIGKNILLVNPDFGARVRYVTVLTDLPLEPNVPTGESCGACSRCVRVCPAGAIAQEPAQFDLMACFQQLIRFNDLLGDDHYICGLCVSACRGKTAGRDANDGTGSDASPG</sequence>
<dbReference type="PROSITE" id="PS00198">
    <property type="entry name" value="4FE4S_FER_1"/>
    <property type="match status" value="1"/>
</dbReference>
<dbReference type="GO" id="GO:0046872">
    <property type="term" value="F:metal ion binding"/>
    <property type="evidence" value="ECO:0007669"/>
    <property type="project" value="UniProtKB-KW"/>
</dbReference>
<evidence type="ECO:0000313" key="6">
    <source>
        <dbReference type="Proteomes" id="UP000265882"/>
    </source>
</evidence>
<dbReference type="PROSITE" id="PS51379">
    <property type="entry name" value="4FE4S_FER_2"/>
    <property type="match status" value="1"/>
</dbReference>
<feature type="domain" description="4Fe-4S ferredoxin-type" evidence="4">
    <location>
        <begin position="154"/>
        <end position="184"/>
    </location>
</feature>
<dbReference type="Gene3D" id="3.30.70.20">
    <property type="match status" value="1"/>
</dbReference>
<reference evidence="5 6" key="1">
    <citation type="journal article" date="2017" name="ISME J.">
        <title>Energy and carbon metabolisms in a deep terrestrial subsurface fluid microbial community.</title>
        <authorList>
            <person name="Momper L."/>
            <person name="Jungbluth S.P."/>
            <person name="Lee M.D."/>
            <person name="Amend J.P."/>
        </authorList>
    </citation>
    <scope>NUCLEOTIDE SEQUENCE [LARGE SCALE GENOMIC DNA]</scope>
    <source>
        <strain evidence="5">SURF_5</strain>
    </source>
</reference>
<evidence type="ECO:0000313" key="5">
    <source>
        <dbReference type="EMBL" id="RJP19812.1"/>
    </source>
</evidence>
<evidence type="ECO:0000259" key="4">
    <source>
        <dbReference type="PROSITE" id="PS51379"/>
    </source>
</evidence>